<dbReference type="OrthoDB" id="5974779at2"/>
<feature type="compositionally biased region" description="Pro residues" evidence="1">
    <location>
        <begin position="66"/>
        <end position="79"/>
    </location>
</feature>
<accession>A0A2Z6E7X6</accession>
<dbReference type="InterPro" id="IPR025392">
    <property type="entry name" value="DUF4124"/>
</dbReference>
<feature type="domain" description="DUF4124" evidence="2">
    <location>
        <begin position="5"/>
        <end position="59"/>
    </location>
</feature>
<name>A0A2Z6E7X6_9GAMM</name>
<dbReference type="EMBL" id="AP018560">
    <property type="protein sequence ID" value="BBD81233.1"/>
    <property type="molecule type" value="Genomic_DNA"/>
</dbReference>
<keyword evidence="4" id="KW-1185">Reference proteome</keyword>
<reference evidence="4" key="1">
    <citation type="submission" date="2018-04" db="EMBL/GenBank/DDBJ databases">
        <authorList>
            <person name="Watanabe M."/>
            <person name="Kojima H."/>
        </authorList>
    </citation>
    <scope>NUCLEOTIDE SEQUENCE [LARGE SCALE GENOMIC DNA]</scope>
    <source>
        <strain evidence="4">Dysh456</strain>
    </source>
</reference>
<reference evidence="4" key="2">
    <citation type="submission" date="2018-06" db="EMBL/GenBank/DDBJ databases">
        <title>Genome sequence of Rhodanobacteraceae bacterium strain Dysh456.</title>
        <authorList>
            <person name="Fukui M."/>
        </authorList>
    </citation>
    <scope>NUCLEOTIDE SEQUENCE [LARGE SCALE GENOMIC DNA]</scope>
    <source>
        <strain evidence="4">Dysh456</strain>
    </source>
</reference>
<dbReference type="AlphaFoldDB" id="A0A2Z6E7X6"/>
<organism evidence="3 4">
    <name type="scientific">Aerosticca soli</name>
    <dbReference type="NCBI Taxonomy" id="2010829"/>
    <lineage>
        <taxon>Bacteria</taxon>
        <taxon>Pseudomonadati</taxon>
        <taxon>Pseudomonadota</taxon>
        <taxon>Gammaproteobacteria</taxon>
        <taxon>Lysobacterales</taxon>
        <taxon>Rhodanobacteraceae</taxon>
        <taxon>Aerosticca</taxon>
    </lineage>
</organism>
<sequence length="209" mass="21895">MPAWCLLIAATPPAATTVYQCTDAAGAVSYQDVPCPPSARSKRLSLPDAGPSSALPAPATDTPLARPAPSPAPAAAEPPPPLLALFRCVRATDGGTYLSQNGQPAPYQAPLGMLGRFGAPLSQVYGPDHGAAGMSAPEANRGRVTAALVANYYVWVQDRCEALSPAETCAALADAYAEVERKLQRAFDSQKPPLEARERTLLEQLRACR</sequence>
<dbReference type="RefSeq" id="WP_126539751.1">
    <property type="nucleotide sequence ID" value="NZ_AP018560.1"/>
</dbReference>
<feature type="compositionally biased region" description="Low complexity" evidence="1">
    <location>
        <begin position="51"/>
        <end position="65"/>
    </location>
</feature>
<evidence type="ECO:0000256" key="1">
    <source>
        <dbReference type="SAM" id="MobiDB-lite"/>
    </source>
</evidence>
<evidence type="ECO:0000313" key="3">
    <source>
        <dbReference type="EMBL" id="BBD81233.1"/>
    </source>
</evidence>
<dbReference type="KEGG" id="rbd:ALSL_2609"/>
<protein>
    <recommendedName>
        <fullName evidence="2">DUF4124 domain-containing protein</fullName>
    </recommendedName>
</protein>
<evidence type="ECO:0000259" key="2">
    <source>
        <dbReference type="Pfam" id="PF13511"/>
    </source>
</evidence>
<feature type="region of interest" description="Disordered" evidence="1">
    <location>
        <begin position="37"/>
        <end position="79"/>
    </location>
</feature>
<evidence type="ECO:0000313" key="4">
    <source>
        <dbReference type="Proteomes" id="UP000270530"/>
    </source>
</evidence>
<proteinExistence type="predicted"/>
<gene>
    <name evidence="3" type="ORF">ALSL_2609</name>
</gene>
<dbReference type="Proteomes" id="UP000270530">
    <property type="component" value="Chromosome"/>
</dbReference>
<dbReference type="Pfam" id="PF13511">
    <property type="entry name" value="DUF4124"/>
    <property type="match status" value="1"/>
</dbReference>